<dbReference type="Gene3D" id="3.30.70.330">
    <property type="match status" value="1"/>
</dbReference>
<organism>
    <name type="scientific">Branchiostoma floridae</name>
    <name type="common">Florida lancelet</name>
    <name type="synonym">Amphioxus</name>
    <dbReference type="NCBI Taxonomy" id="7739"/>
    <lineage>
        <taxon>Eukaryota</taxon>
        <taxon>Metazoa</taxon>
        <taxon>Chordata</taxon>
        <taxon>Cephalochordata</taxon>
        <taxon>Leptocardii</taxon>
        <taxon>Amphioxiformes</taxon>
        <taxon>Branchiostomatidae</taxon>
        <taxon>Branchiostoma</taxon>
    </lineage>
</organism>
<dbReference type="AlphaFoldDB" id="C3YS12"/>
<feature type="region of interest" description="Disordered" evidence="2">
    <location>
        <begin position="637"/>
        <end position="708"/>
    </location>
</feature>
<dbReference type="InParanoid" id="C3YS12"/>
<dbReference type="GO" id="GO:0003723">
    <property type="term" value="F:RNA binding"/>
    <property type="evidence" value="ECO:0007669"/>
    <property type="project" value="UniProtKB-UniRule"/>
</dbReference>
<feature type="compositionally biased region" description="Pro residues" evidence="2">
    <location>
        <begin position="251"/>
        <end position="260"/>
    </location>
</feature>
<dbReference type="Pfam" id="PF23222">
    <property type="entry name" value="RRM_PARP14_1"/>
    <property type="match status" value="1"/>
</dbReference>
<proteinExistence type="predicted"/>
<feature type="region of interest" description="Disordered" evidence="2">
    <location>
        <begin position="84"/>
        <end position="169"/>
    </location>
</feature>
<dbReference type="SMART" id="SM00360">
    <property type="entry name" value="RRM"/>
    <property type="match status" value="1"/>
</dbReference>
<dbReference type="InterPro" id="IPR057051">
    <property type="entry name" value="PARP14_RPM_1"/>
</dbReference>
<keyword evidence="1" id="KW-0694">RNA-binding</keyword>
<dbReference type="InterPro" id="IPR000504">
    <property type="entry name" value="RRM_dom"/>
</dbReference>
<evidence type="ECO:0000256" key="2">
    <source>
        <dbReference type="SAM" id="MobiDB-lite"/>
    </source>
</evidence>
<evidence type="ECO:0000313" key="4">
    <source>
        <dbReference type="EMBL" id="EEN56917.1"/>
    </source>
</evidence>
<dbReference type="EMBL" id="GG666548">
    <property type="protein sequence ID" value="EEN56917.1"/>
    <property type="molecule type" value="Genomic_DNA"/>
</dbReference>
<feature type="compositionally biased region" description="Polar residues" evidence="2">
    <location>
        <begin position="367"/>
        <end position="387"/>
    </location>
</feature>
<dbReference type="CDD" id="cd12301">
    <property type="entry name" value="RRM1_2_PAR10_like"/>
    <property type="match status" value="1"/>
</dbReference>
<feature type="compositionally biased region" description="Basic and acidic residues" evidence="2">
    <location>
        <begin position="286"/>
        <end position="295"/>
    </location>
</feature>
<feature type="compositionally biased region" description="Basic and acidic residues" evidence="2">
    <location>
        <begin position="699"/>
        <end position="708"/>
    </location>
</feature>
<feature type="compositionally biased region" description="Low complexity" evidence="2">
    <location>
        <begin position="334"/>
        <end position="345"/>
    </location>
</feature>
<feature type="region of interest" description="Disordered" evidence="2">
    <location>
        <begin position="195"/>
        <end position="580"/>
    </location>
</feature>
<feature type="compositionally biased region" description="Polar residues" evidence="2">
    <location>
        <begin position="131"/>
        <end position="159"/>
    </location>
</feature>
<feature type="compositionally biased region" description="Polar residues" evidence="2">
    <location>
        <begin position="667"/>
        <end position="688"/>
    </location>
</feature>
<accession>C3YS12</accession>
<feature type="domain" description="RRM" evidence="3">
    <location>
        <begin position="6"/>
        <end position="82"/>
    </location>
</feature>
<feature type="compositionally biased region" description="Polar residues" evidence="2">
    <location>
        <begin position="195"/>
        <end position="209"/>
    </location>
</feature>
<feature type="compositionally biased region" description="Low complexity" evidence="2">
    <location>
        <begin position="506"/>
        <end position="520"/>
    </location>
</feature>
<feature type="compositionally biased region" description="Polar residues" evidence="2">
    <location>
        <begin position="647"/>
        <end position="660"/>
    </location>
</feature>
<evidence type="ECO:0000256" key="1">
    <source>
        <dbReference type="PROSITE-ProRule" id="PRU00176"/>
    </source>
</evidence>
<feature type="compositionally biased region" description="Low complexity" evidence="2">
    <location>
        <begin position="540"/>
        <end position="553"/>
    </location>
</feature>
<reference evidence="4" key="1">
    <citation type="journal article" date="2008" name="Nature">
        <title>The amphioxus genome and the evolution of the chordate karyotype.</title>
        <authorList>
            <consortium name="US DOE Joint Genome Institute (JGI-PGF)"/>
            <person name="Putnam N.H."/>
            <person name="Butts T."/>
            <person name="Ferrier D.E.K."/>
            <person name="Furlong R.F."/>
            <person name="Hellsten U."/>
            <person name="Kawashima T."/>
            <person name="Robinson-Rechavi M."/>
            <person name="Shoguchi E."/>
            <person name="Terry A."/>
            <person name="Yu J.-K."/>
            <person name="Benito-Gutierrez E.L."/>
            <person name="Dubchak I."/>
            <person name="Garcia-Fernandez J."/>
            <person name="Gibson-Brown J.J."/>
            <person name="Grigoriev I.V."/>
            <person name="Horton A.C."/>
            <person name="de Jong P.J."/>
            <person name="Jurka J."/>
            <person name="Kapitonov V.V."/>
            <person name="Kohara Y."/>
            <person name="Kuroki Y."/>
            <person name="Lindquist E."/>
            <person name="Lucas S."/>
            <person name="Osoegawa K."/>
            <person name="Pennacchio L.A."/>
            <person name="Salamov A.A."/>
            <person name="Satou Y."/>
            <person name="Sauka-Spengler T."/>
            <person name="Schmutz J."/>
            <person name="Shin-I T."/>
            <person name="Toyoda A."/>
            <person name="Bronner-Fraser M."/>
            <person name="Fujiyama A."/>
            <person name="Holland L.Z."/>
            <person name="Holland P.W.H."/>
            <person name="Satoh N."/>
            <person name="Rokhsar D.S."/>
        </authorList>
    </citation>
    <scope>NUCLEOTIDE SEQUENCE [LARGE SCALE GENOMIC DNA]</scope>
    <source>
        <strain evidence="4">S238N-H82</strain>
        <tissue evidence="4">Testes</tissue>
    </source>
</reference>
<feature type="compositionally biased region" description="Polar residues" evidence="2">
    <location>
        <begin position="313"/>
        <end position="329"/>
    </location>
</feature>
<feature type="compositionally biased region" description="Basic and acidic residues" evidence="2">
    <location>
        <begin position="92"/>
        <end position="123"/>
    </location>
</feature>
<feature type="compositionally biased region" description="Low complexity" evidence="2">
    <location>
        <begin position="301"/>
        <end position="312"/>
    </location>
</feature>
<dbReference type="InterPro" id="IPR012677">
    <property type="entry name" value="Nucleotide-bd_a/b_plait_sf"/>
</dbReference>
<sequence>MSARARSVYVRGLPELSGLQDKVSGYFQSGSLSAGGAVTRVKLLGPGQALVTFVDETVAQNVLTQPQHTLHGTRIKVTACPSHLDVPEESAEDTKETEKAAADNRQKEKEADAVLSEEERKVGQAEVEAAVSQQEGIKDSPATTNIPRDQSPDSDYTTPPESPTPKRLPVHVCHDSKIDESEPVIVNSLLLQKQANAGSSDSGATSQHVPQLMAESCPFESLTGTGQPEDVSPRTTGPSTPPEILFKKPKPPVPPKPSPKPTTSSTAPKETTATSLQHANTEGESIGDKQQEHHPKPTPIPAVTTETTVTAASSQHQDMCTASINQPQQPFLKPATSSSAPTETSSDSHQHSDLLIGSRGEQPHASPANSSSVPCGTTSTSSQQPNVPNAPREDHPQQPHPSPTTTSSVPCGPASASSQQPNVPNALRGDLPQQPHPNPSNTSLVPRTAPPSPQHPNQPITRDQPQHLHQVPQSTSSVTTETTAISSQPSSIPNAPLEGQLQQPYSNPTSSVPTETTSPFPQQPNLLDAPREDLPQQPHPVTSSSAPGTASPSPLYPNLPNTSMGGHPPPPPQRQQFYHWPHPPHMGMMYPRPPLYPPQIPGSQAHFMPPGVGMPYGEPRHGFPWAGRGGIPPAGVQFQGQGHPASGPQSSFFPQASHPTTGGPYMSSGQPASSIPLTAARSSPSCKQCPSEVPTHSKQHTDKCTTLL</sequence>
<protein>
    <recommendedName>
        <fullName evidence="3">RRM domain-containing protein</fullName>
    </recommendedName>
</protein>
<dbReference type="PROSITE" id="PS50102">
    <property type="entry name" value="RRM"/>
    <property type="match status" value="1"/>
</dbReference>
<evidence type="ECO:0000259" key="3">
    <source>
        <dbReference type="PROSITE" id="PS50102"/>
    </source>
</evidence>
<feature type="compositionally biased region" description="Low complexity" evidence="2">
    <location>
        <begin position="261"/>
        <end position="275"/>
    </location>
</feature>
<feature type="compositionally biased region" description="Polar residues" evidence="2">
    <location>
        <begin position="471"/>
        <end position="493"/>
    </location>
</feature>
<name>C3YS12_BRAFL</name>
<gene>
    <name evidence="4" type="ORF">BRAFLDRAFT_75814</name>
</gene>